<dbReference type="STRING" id="1802319.A2928_03305"/>
<dbReference type="GO" id="GO:0008932">
    <property type="term" value="F:lytic endotransglycosylase activity"/>
    <property type="evidence" value="ECO:0007669"/>
    <property type="project" value="UniProtKB-UniRule"/>
</dbReference>
<dbReference type="GO" id="GO:0005886">
    <property type="term" value="C:plasma membrane"/>
    <property type="evidence" value="ECO:0007669"/>
    <property type="project" value="UniProtKB-SubCell"/>
</dbReference>
<evidence type="ECO:0000256" key="6">
    <source>
        <dbReference type="ARBA" id="ARBA00023316"/>
    </source>
</evidence>
<dbReference type="InterPro" id="IPR003770">
    <property type="entry name" value="MLTG-like"/>
</dbReference>
<gene>
    <name evidence="7" type="primary">mltG</name>
    <name evidence="8" type="ORF">A2928_03305</name>
</gene>
<feature type="site" description="Important for catalytic activity" evidence="7">
    <location>
        <position position="228"/>
    </location>
</feature>
<comment type="caution">
    <text evidence="8">The sequence shown here is derived from an EMBL/GenBank/DDBJ whole genome shotgun (WGS) entry which is preliminary data.</text>
</comment>
<dbReference type="PANTHER" id="PTHR30518">
    <property type="entry name" value="ENDOLYTIC MUREIN TRANSGLYCOSYLASE"/>
    <property type="match status" value="1"/>
</dbReference>
<dbReference type="HAMAP" id="MF_02065">
    <property type="entry name" value="MltG"/>
    <property type="match status" value="1"/>
</dbReference>
<dbReference type="AlphaFoldDB" id="A0A1G2NFY6"/>
<evidence type="ECO:0000313" key="9">
    <source>
        <dbReference type="Proteomes" id="UP000176221"/>
    </source>
</evidence>
<dbReference type="EMBL" id="MHRX01000002">
    <property type="protein sequence ID" value="OHA34976.1"/>
    <property type="molecule type" value="Genomic_DNA"/>
</dbReference>
<dbReference type="NCBIfam" id="TIGR00247">
    <property type="entry name" value="endolytic transglycosylase MltG"/>
    <property type="match status" value="1"/>
</dbReference>
<dbReference type="PANTHER" id="PTHR30518:SF2">
    <property type="entry name" value="ENDOLYTIC MUREIN TRANSGLYCOSYLASE"/>
    <property type="match status" value="1"/>
</dbReference>
<evidence type="ECO:0000256" key="1">
    <source>
        <dbReference type="ARBA" id="ARBA00022475"/>
    </source>
</evidence>
<organism evidence="8 9">
    <name type="scientific">Candidatus Taylorbacteria bacterium RIFCSPLOWO2_01_FULL_45_15b</name>
    <dbReference type="NCBI Taxonomy" id="1802319"/>
    <lineage>
        <taxon>Bacteria</taxon>
        <taxon>Candidatus Tayloriibacteriota</taxon>
    </lineage>
</organism>
<keyword evidence="4 7" id="KW-0472">Membrane</keyword>
<protein>
    <recommendedName>
        <fullName evidence="7">Endolytic murein transglycosylase</fullName>
        <ecNumber evidence="7">4.2.2.29</ecNumber>
    </recommendedName>
    <alternativeName>
        <fullName evidence="7">Peptidoglycan lytic transglycosylase</fullName>
    </alternativeName>
    <alternativeName>
        <fullName evidence="7">Peptidoglycan polymerization terminase</fullName>
    </alternativeName>
</protein>
<comment type="function">
    <text evidence="7">Functions as a peptidoglycan terminase that cleaves nascent peptidoglycan strands endolytically to terminate their elongation.</text>
</comment>
<name>A0A1G2NFY6_9BACT</name>
<evidence type="ECO:0000256" key="3">
    <source>
        <dbReference type="ARBA" id="ARBA00022989"/>
    </source>
</evidence>
<feature type="transmembrane region" description="Helical" evidence="7">
    <location>
        <begin position="29"/>
        <end position="50"/>
    </location>
</feature>
<dbReference type="Proteomes" id="UP000176221">
    <property type="component" value="Unassembled WGS sequence"/>
</dbReference>
<evidence type="ECO:0000256" key="5">
    <source>
        <dbReference type="ARBA" id="ARBA00023239"/>
    </source>
</evidence>
<proteinExistence type="inferred from homology"/>
<keyword evidence="5 7" id="KW-0456">Lyase</keyword>
<dbReference type="Pfam" id="PF02618">
    <property type="entry name" value="YceG"/>
    <property type="match status" value="1"/>
</dbReference>
<comment type="similarity">
    <text evidence="7">Belongs to the transglycosylase MltG family.</text>
</comment>
<keyword evidence="1 7" id="KW-1003">Cell membrane</keyword>
<comment type="subcellular location">
    <subcellularLocation>
        <location evidence="7">Cell membrane</location>
        <topology evidence="7">Single-pass membrane protein</topology>
    </subcellularLocation>
</comment>
<dbReference type="GO" id="GO:0009252">
    <property type="term" value="P:peptidoglycan biosynthetic process"/>
    <property type="evidence" value="ECO:0007669"/>
    <property type="project" value="UniProtKB-UniRule"/>
</dbReference>
<keyword evidence="2 7" id="KW-0812">Transmembrane</keyword>
<reference evidence="8 9" key="1">
    <citation type="journal article" date="2016" name="Nat. Commun.">
        <title>Thousands of microbial genomes shed light on interconnected biogeochemical processes in an aquifer system.</title>
        <authorList>
            <person name="Anantharaman K."/>
            <person name="Brown C.T."/>
            <person name="Hug L.A."/>
            <person name="Sharon I."/>
            <person name="Castelle C.J."/>
            <person name="Probst A.J."/>
            <person name="Thomas B.C."/>
            <person name="Singh A."/>
            <person name="Wilkins M.J."/>
            <person name="Karaoz U."/>
            <person name="Brodie E.L."/>
            <person name="Williams K.H."/>
            <person name="Hubbard S.S."/>
            <person name="Banfield J.F."/>
        </authorList>
    </citation>
    <scope>NUCLEOTIDE SEQUENCE [LARGE SCALE GENOMIC DNA]</scope>
</reference>
<sequence length="344" mass="38974">MSEPHGFFVMCVRVTIGSMRKKRRKKRKIVRSIIIGISSLAALVIISFAVPETSDSGEARMVRADAGANAEEIVESLYGEGYIRNPFHREILTLVGKLTKSIKAGTYELKVGMSAWETYLALTHPNQQWIRLEEGYRKEQMAEVLAKKLAWSADQKSEFENVHIKLKRKNMEGYYFPSYYLVGKTSTPSDVGEQMIGRLEDHIKSKYKEKDILNIDVVLAIASLIQREASGKGDMELISGIIWNRLFKGMNLDIDATLQYAKGNARNGWWPRVRASDKDIDSPYNTYEHAGLPPTPIANPGPAAIQAAYNPKKTKCLFYIHDKSKRIHCSETYKAHQALIKKYL</sequence>
<dbReference type="EC" id="4.2.2.29" evidence="7"/>
<dbReference type="Gene3D" id="3.30.1490.480">
    <property type="entry name" value="Endolytic murein transglycosylase"/>
    <property type="match status" value="1"/>
</dbReference>
<evidence type="ECO:0000256" key="7">
    <source>
        <dbReference type="HAMAP-Rule" id="MF_02065"/>
    </source>
</evidence>
<evidence type="ECO:0000256" key="2">
    <source>
        <dbReference type="ARBA" id="ARBA00022692"/>
    </source>
</evidence>
<comment type="catalytic activity">
    <reaction evidence="7">
        <text>a peptidoglycan chain = a peptidoglycan chain with N-acetyl-1,6-anhydromuramyl-[peptide] at the reducing end + a peptidoglycan chain with N-acetylglucosamine at the non-reducing end.</text>
        <dbReference type="EC" id="4.2.2.29"/>
    </reaction>
</comment>
<accession>A0A1G2NFY6</accession>
<keyword evidence="3 7" id="KW-1133">Transmembrane helix</keyword>
<evidence type="ECO:0000313" key="8">
    <source>
        <dbReference type="EMBL" id="OHA34976.1"/>
    </source>
</evidence>
<dbReference type="GO" id="GO:0071555">
    <property type="term" value="P:cell wall organization"/>
    <property type="evidence" value="ECO:0007669"/>
    <property type="project" value="UniProtKB-KW"/>
</dbReference>
<evidence type="ECO:0000256" key="4">
    <source>
        <dbReference type="ARBA" id="ARBA00023136"/>
    </source>
</evidence>
<keyword evidence="6 7" id="KW-0961">Cell wall biogenesis/degradation</keyword>